<dbReference type="EC" id="5.4.99.12" evidence="4"/>
<dbReference type="InterPro" id="IPR020097">
    <property type="entry name" value="PsdUridine_synth_TruA_a/b_dom"/>
</dbReference>
<keyword evidence="3 4" id="KW-0413">Isomerase</keyword>
<evidence type="ECO:0000256" key="2">
    <source>
        <dbReference type="ARBA" id="ARBA00022694"/>
    </source>
</evidence>
<dbReference type="SUPFAM" id="SSF55120">
    <property type="entry name" value="Pseudouridine synthase"/>
    <property type="match status" value="1"/>
</dbReference>
<dbReference type="PANTHER" id="PTHR11142">
    <property type="entry name" value="PSEUDOURIDYLATE SYNTHASE"/>
    <property type="match status" value="1"/>
</dbReference>
<comment type="caution">
    <text evidence="9">The sequence shown here is derived from an EMBL/GenBank/DDBJ whole genome shotgun (WGS) entry which is preliminary data.</text>
</comment>
<dbReference type="InterPro" id="IPR001406">
    <property type="entry name" value="PsdUridine_synth_TruA"/>
</dbReference>
<comment type="subunit">
    <text evidence="4">Homodimer.</text>
</comment>
<dbReference type="Gene3D" id="3.30.70.580">
    <property type="entry name" value="Pseudouridine synthase I, catalytic domain, N-terminal subdomain"/>
    <property type="match status" value="1"/>
</dbReference>
<gene>
    <name evidence="4 9" type="primary">truA</name>
    <name evidence="9" type="ORF">AKA01nite_13680</name>
</gene>
<dbReference type="GO" id="GO:0003723">
    <property type="term" value="F:RNA binding"/>
    <property type="evidence" value="ECO:0007669"/>
    <property type="project" value="InterPro"/>
</dbReference>
<dbReference type="InterPro" id="IPR020095">
    <property type="entry name" value="PsdUridine_synth_TruA_C"/>
</dbReference>
<reference evidence="9 10" key="1">
    <citation type="submission" date="2019-07" db="EMBL/GenBank/DDBJ databases">
        <title>Whole genome shotgun sequence of Alkalibacterium kapii NBRC 103247.</title>
        <authorList>
            <person name="Hosoyama A."/>
            <person name="Uohara A."/>
            <person name="Ohji S."/>
            <person name="Ichikawa N."/>
        </authorList>
    </citation>
    <scope>NUCLEOTIDE SEQUENCE [LARGE SCALE GENOMIC DNA]</scope>
    <source>
        <strain evidence="9 10">NBRC 103247</strain>
    </source>
</reference>
<dbReference type="PIRSF" id="PIRSF001430">
    <property type="entry name" value="tRNA_psdUrid_synth"/>
    <property type="match status" value="1"/>
</dbReference>
<accession>A0A511AUC2</accession>
<dbReference type="InterPro" id="IPR020094">
    <property type="entry name" value="TruA/RsuA/RluB/E/F_N"/>
</dbReference>
<dbReference type="HAMAP" id="MF_00171">
    <property type="entry name" value="TruA"/>
    <property type="match status" value="1"/>
</dbReference>
<dbReference type="GO" id="GO:0160147">
    <property type="term" value="F:tRNA pseudouridine(38-40) synthase activity"/>
    <property type="evidence" value="ECO:0007669"/>
    <property type="project" value="UniProtKB-EC"/>
</dbReference>
<dbReference type="NCBIfam" id="TIGR00071">
    <property type="entry name" value="hisT_truA"/>
    <property type="match status" value="1"/>
</dbReference>
<dbReference type="OrthoDB" id="9811823at2"/>
<dbReference type="RefSeq" id="WP_146924572.1">
    <property type="nucleotide sequence ID" value="NZ_BJUY01000018.1"/>
</dbReference>
<feature type="active site" description="Nucleophile" evidence="4 5">
    <location>
        <position position="55"/>
    </location>
</feature>
<comment type="function">
    <text evidence="4">Formation of pseudouridine at positions 38, 39 and 40 in the anticodon stem and loop of transfer RNAs.</text>
</comment>
<organism evidence="9 10">
    <name type="scientific">Alkalibacterium kapii</name>
    <dbReference type="NCBI Taxonomy" id="426704"/>
    <lineage>
        <taxon>Bacteria</taxon>
        <taxon>Bacillati</taxon>
        <taxon>Bacillota</taxon>
        <taxon>Bacilli</taxon>
        <taxon>Lactobacillales</taxon>
        <taxon>Carnobacteriaceae</taxon>
        <taxon>Alkalibacterium</taxon>
    </lineage>
</organism>
<dbReference type="Gene3D" id="3.30.70.660">
    <property type="entry name" value="Pseudouridine synthase I, catalytic domain, C-terminal subdomain"/>
    <property type="match status" value="1"/>
</dbReference>
<evidence type="ECO:0000256" key="6">
    <source>
        <dbReference type="PIRSR" id="PIRSR001430-2"/>
    </source>
</evidence>
<evidence type="ECO:0000256" key="1">
    <source>
        <dbReference type="ARBA" id="ARBA00009375"/>
    </source>
</evidence>
<evidence type="ECO:0000313" key="10">
    <source>
        <dbReference type="Proteomes" id="UP000321662"/>
    </source>
</evidence>
<proteinExistence type="inferred from homology"/>
<dbReference type="CDD" id="cd02570">
    <property type="entry name" value="PseudoU_synth_EcTruA"/>
    <property type="match status" value="1"/>
</dbReference>
<dbReference type="PANTHER" id="PTHR11142:SF0">
    <property type="entry name" value="TRNA PSEUDOURIDINE SYNTHASE-LIKE 1"/>
    <property type="match status" value="1"/>
</dbReference>
<protein>
    <recommendedName>
        <fullName evidence="4">tRNA pseudouridine synthase A</fullName>
        <ecNumber evidence="4">5.4.99.12</ecNumber>
    </recommendedName>
    <alternativeName>
        <fullName evidence="4">tRNA pseudouridine(38-40) synthase</fullName>
    </alternativeName>
    <alternativeName>
        <fullName evidence="4">tRNA pseudouridylate synthase I</fullName>
    </alternativeName>
    <alternativeName>
        <fullName evidence="4">tRNA-uridine isomerase I</fullName>
    </alternativeName>
</protein>
<evidence type="ECO:0000256" key="7">
    <source>
        <dbReference type="RuleBase" id="RU003792"/>
    </source>
</evidence>
<evidence type="ECO:0000256" key="3">
    <source>
        <dbReference type="ARBA" id="ARBA00023235"/>
    </source>
</evidence>
<dbReference type="EMBL" id="BJUY01000018">
    <property type="protein sequence ID" value="GEK91746.1"/>
    <property type="molecule type" value="Genomic_DNA"/>
</dbReference>
<feature type="domain" description="Pseudouridine synthase I TruA alpha/beta" evidence="8">
    <location>
        <begin position="146"/>
        <end position="250"/>
    </location>
</feature>
<feature type="binding site" evidence="4 6">
    <location>
        <position position="113"/>
    </location>
    <ligand>
        <name>substrate</name>
    </ligand>
</feature>
<comment type="caution">
    <text evidence="4">Lacks conserved residue(s) required for the propagation of feature annotation.</text>
</comment>
<feature type="domain" description="Pseudouridine synthase I TruA alpha/beta" evidence="8">
    <location>
        <begin position="10"/>
        <end position="106"/>
    </location>
</feature>
<name>A0A511AUC2_9LACT</name>
<dbReference type="Proteomes" id="UP000321662">
    <property type="component" value="Unassembled WGS sequence"/>
</dbReference>
<dbReference type="FunFam" id="3.30.70.580:FF:000001">
    <property type="entry name" value="tRNA pseudouridine synthase A"/>
    <property type="match status" value="1"/>
</dbReference>
<dbReference type="GO" id="GO:0031119">
    <property type="term" value="P:tRNA pseudouridine synthesis"/>
    <property type="evidence" value="ECO:0007669"/>
    <property type="project" value="UniProtKB-UniRule"/>
</dbReference>
<comment type="catalytic activity">
    <reaction evidence="4 7">
        <text>uridine(38/39/40) in tRNA = pseudouridine(38/39/40) in tRNA</text>
        <dbReference type="Rhea" id="RHEA:22376"/>
        <dbReference type="Rhea" id="RHEA-COMP:10085"/>
        <dbReference type="Rhea" id="RHEA-COMP:10087"/>
        <dbReference type="ChEBI" id="CHEBI:65314"/>
        <dbReference type="ChEBI" id="CHEBI:65315"/>
        <dbReference type="EC" id="5.4.99.12"/>
    </reaction>
</comment>
<sequence>MTGSRYKARILYDGTHFSGFQIQPDQRTVQGELEKALTLLAKGEKIRIYGAGRTDSGVHASGQIVHFDFPFEIDPVGLMTGMNASTPSDLTILDLDRADDSFHARYMAKGKKYVYRVHNSRFQNPFFRHFSHHHRYPMNKSKVEEALKHLIGTHDFTSFASTHSDKEDKVRTIYKASVEVNEETNEWVFTFIGNGFLYNMIRILMGTLLQIADGRREPNTIEQIITKKDREAAGPTASPTGLCMEEVYYEPQDIPGYSEVDDQ</sequence>
<evidence type="ECO:0000313" key="9">
    <source>
        <dbReference type="EMBL" id="GEK91746.1"/>
    </source>
</evidence>
<keyword evidence="2 4" id="KW-0819">tRNA processing</keyword>
<dbReference type="InterPro" id="IPR020103">
    <property type="entry name" value="PsdUridine_synth_cat_dom_sf"/>
</dbReference>
<evidence type="ECO:0000259" key="8">
    <source>
        <dbReference type="Pfam" id="PF01416"/>
    </source>
</evidence>
<dbReference type="AlphaFoldDB" id="A0A511AUC2"/>
<evidence type="ECO:0000256" key="5">
    <source>
        <dbReference type="PIRSR" id="PIRSR001430-1"/>
    </source>
</evidence>
<evidence type="ECO:0000256" key="4">
    <source>
        <dbReference type="HAMAP-Rule" id="MF_00171"/>
    </source>
</evidence>
<dbReference type="Pfam" id="PF01416">
    <property type="entry name" value="PseudoU_synth_1"/>
    <property type="match status" value="2"/>
</dbReference>
<comment type="similarity">
    <text evidence="1 4 7">Belongs to the tRNA pseudouridine synthase TruA family.</text>
</comment>
<keyword evidence="10" id="KW-1185">Reference proteome</keyword>